<keyword evidence="4 6" id="KW-1133">Transmembrane helix</keyword>
<feature type="transmembrane region" description="Helical" evidence="6">
    <location>
        <begin position="302"/>
        <end position="320"/>
    </location>
</feature>
<dbReference type="EMBL" id="JBHZPY010000013">
    <property type="protein sequence ID" value="MFE3872327.1"/>
    <property type="molecule type" value="Genomic_DNA"/>
</dbReference>
<feature type="transmembrane region" description="Helical" evidence="6">
    <location>
        <begin position="373"/>
        <end position="392"/>
    </location>
</feature>
<dbReference type="InterPro" id="IPR050833">
    <property type="entry name" value="Poly_Biosynth_Transport"/>
</dbReference>
<evidence type="ECO:0000313" key="8">
    <source>
        <dbReference type="Proteomes" id="UP001600107"/>
    </source>
</evidence>
<name>A0ABW6I8M1_9FLAO</name>
<proteinExistence type="predicted"/>
<feature type="transmembrane region" description="Helical" evidence="6">
    <location>
        <begin position="21"/>
        <end position="39"/>
    </location>
</feature>
<sequence length="424" mass="48659">MFSFFNKILHDKKHKILVSNFVYLAILQGLNLILPLLTFPYLVRVLGIESFGLLSFSFALITYFQIITDFGFNSIATRDISVAIHDKKMQQDIFNGVMSAKLFLLGLCFVLMSIIVFSFELLRNHWEIYFFSFGSVLGQAIFPVWFFQGMQKMRYITYLNLFTKIIFTIAIFIFVKEEQDYFLVPVFNALGFITAGIISFYFVRKHFDLKLQIQSFQKIKSQLIKGKYVFLSELKISIFTNTNLLILGIFVGNQAVGYFASAEKLARAIGNFQTPISNTLFPFLAIEMISNKTKTIENINKITIFGAIFFSIIALLGFFFAKEIILLVYGQVMYPAIILFKILIIIPLASFLDTMFGKQILLNLGKDNLYFRVILWATVLNISINLGLTYFYKELGTAAALAITQIFIVLGMWFYARKEIAKLC</sequence>
<dbReference type="PANTHER" id="PTHR30250:SF11">
    <property type="entry name" value="O-ANTIGEN TRANSPORTER-RELATED"/>
    <property type="match status" value="1"/>
</dbReference>
<dbReference type="RefSeq" id="WP_379852623.1">
    <property type="nucleotide sequence ID" value="NZ_JBHZPY010000013.1"/>
</dbReference>
<dbReference type="PANTHER" id="PTHR30250">
    <property type="entry name" value="PST FAMILY PREDICTED COLANIC ACID TRANSPORTER"/>
    <property type="match status" value="1"/>
</dbReference>
<dbReference type="CDD" id="cd13128">
    <property type="entry name" value="MATE_Wzx_like"/>
    <property type="match status" value="1"/>
</dbReference>
<dbReference type="Pfam" id="PF01943">
    <property type="entry name" value="Polysacc_synt"/>
    <property type="match status" value="1"/>
</dbReference>
<feature type="transmembrane region" description="Helical" evidence="6">
    <location>
        <begin position="93"/>
        <end position="116"/>
    </location>
</feature>
<keyword evidence="2" id="KW-1003">Cell membrane</keyword>
<evidence type="ECO:0000256" key="3">
    <source>
        <dbReference type="ARBA" id="ARBA00022692"/>
    </source>
</evidence>
<feature type="transmembrane region" description="Helical" evidence="6">
    <location>
        <begin position="51"/>
        <end position="72"/>
    </location>
</feature>
<keyword evidence="3 6" id="KW-0812">Transmembrane</keyword>
<gene>
    <name evidence="7" type="ORF">ACFX5F_13950</name>
</gene>
<dbReference type="Proteomes" id="UP001600107">
    <property type="component" value="Unassembled WGS sequence"/>
</dbReference>
<feature type="transmembrane region" description="Helical" evidence="6">
    <location>
        <begin position="398"/>
        <end position="416"/>
    </location>
</feature>
<evidence type="ECO:0000256" key="4">
    <source>
        <dbReference type="ARBA" id="ARBA00022989"/>
    </source>
</evidence>
<comment type="caution">
    <text evidence="7">The sequence shown here is derived from an EMBL/GenBank/DDBJ whole genome shotgun (WGS) entry which is preliminary data.</text>
</comment>
<evidence type="ECO:0000256" key="5">
    <source>
        <dbReference type="ARBA" id="ARBA00023136"/>
    </source>
</evidence>
<keyword evidence="8" id="KW-1185">Reference proteome</keyword>
<dbReference type="InterPro" id="IPR002797">
    <property type="entry name" value="Polysacc_synth"/>
</dbReference>
<comment type="subcellular location">
    <subcellularLocation>
        <location evidence="1">Cell membrane</location>
        <topology evidence="1">Multi-pass membrane protein</topology>
    </subcellularLocation>
</comment>
<organism evidence="7 8">
    <name type="scientific">Flavobacterium zhoui</name>
    <dbReference type="NCBI Taxonomy" id="3230414"/>
    <lineage>
        <taxon>Bacteria</taxon>
        <taxon>Pseudomonadati</taxon>
        <taxon>Bacteroidota</taxon>
        <taxon>Flavobacteriia</taxon>
        <taxon>Flavobacteriales</taxon>
        <taxon>Flavobacteriaceae</taxon>
        <taxon>Flavobacterium</taxon>
    </lineage>
</organism>
<protein>
    <submittedName>
        <fullName evidence="7">Flippase</fullName>
    </submittedName>
</protein>
<feature type="transmembrane region" description="Helical" evidence="6">
    <location>
        <begin position="181"/>
        <end position="203"/>
    </location>
</feature>
<accession>A0ABW6I8M1</accession>
<feature type="transmembrane region" description="Helical" evidence="6">
    <location>
        <begin position="155"/>
        <end position="175"/>
    </location>
</feature>
<evidence type="ECO:0000256" key="2">
    <source>
        <dbReference type="ARBA" id="ARBA00022475"/>
    </source>
</evidence>
<keyword evidence="5 6" id="KW-0472">Membrane</keyword>
<feature type="transmembrane region" description="Helical" evidence="6">
    <location>
        <begin position="128"/>
        <end position="148"/>
    </location>
</feature>
<evidence type="ECO:0000313" key="7">
    <source>
        <dbReference type="EMBL" id="MFE3872327.1"/>
    </source>
</evidence>
<feature type="transmembrane region" description="Helical" evidence="6">
    <location>
        <begin position="332"/>
        <end position="352"/>
    </location>
</feature>
<evidence type="ECO:0000256" key="6">
    <source>
        <dbReference type="SAM" id="Phobius"/>
    </source>
</evidence>
<evidence type="ECO:0000256" key="1">
    <source>
        <dbReference type="ARBA" id="ARBA00004651"/>
    </source>
</evidence>
<reference evidence="7 8" key="1">
    <citation type="submission" date="2024-06" db="EMBL/GenBank/DDBJ databases">
        <title>Flavobacterium spp. isolated from glacier.</title>
        <authorList>
            <person name="Han D."/>
        </authorList>
    </citation>
    <scope>NUCLEOTIDE SEQUENCE [LARGE SCALE GENOMIC DNA]</scope>
    <source>
        <strain evidence="7 8">ZS1P70</strain>
    </source>
</reference>